<feature type="transmembrane region" description="Helical" evidence="2">
    <location>
        <begin position="32"/>
        <end position="53"/>
    </location>
</feature>
<reference evidence="4 5" key="1">
    <citation type="submission" date="2018-08" db="EMBL/GenBank/DDBJ databases">
        <title>Genomic Encyclopedia of Type Strains, Phase IV (KMG-IV): sequencing the most valuable type-strain genomes for metagenomic binning, comparative biology and taxonomic classification.</title>
        <authorList>
            <person name="Goeker M."/>
        </authorList>
    </citation>
    <scope>NUCLEOTIDE SEQUENCE [LARGE SCALE GENOMIC DNA]</scope>
    <source>
        <strain evidence="4 5">DSM 25527</strain>
    </source>
</reference>
<dbReference type="EMBL" id="QXDC01000002">
    <property type="protein sequence ID" value="RIA47051.1"/>
    <property type="molecule type" value="Genomic_DNA"/>
</dbReference>
<dbReference type="SUPFAM" id="SSF110997">
    <property type="entry name" value="Sporulation related repeat"/>
    <property type="match status" value="1"/>
</dbReference>
<protein>
    <submittedName>
        <fullName evidence="4">Sporulation related protein</fullName>
    </submittedName>
</protein>
<proteinExistence type="predicted"/>
<dbReference type="RefSeq" id="WP_119035068.1">
    <property type="nucleotide sequence ID" value="NZ_QXDC01000002.1"/>
</dbReference>
<sequence length="240" mass="24569">MATNGDLTDEDRLPWLETVDEEYEAGPSVLRIAALVILGLALIAGVVYAVYWFQNRPSGASGSGALIRAQEGDYKVKPDQPGGMKLDGENSQALATSEGANTGDGAIDLNAVPEAPVTGSAASKTQPAARDGKAIAVPESGGKLQAKAPVTAPRAAAGGGAGSALVQLGSFPTEGQAKTAWTRVSKRFAYLAPLGQSIEKATVNGNTVYRLRVNAGSADQAKSVCGKLKVAGEACFIPRD</sequence>
<keyword evidence="2" id="KW-0472">Membrane</keyword>
<feature type="region of interest" description="Disordered" evidence="1">
    <location>
        <begin position="74"/>
        <end position="110"/>
    </location>
</feature>
<organism evidence="4 5">
    <name type="scientific">Hephaestia caeni</name>
    <dbReference type="NCBI Taxonomy" id="645617"/>
    <lineage>
        <taxon>Bacteria</taxon>
        <taxon>Pseudomonadati</taxon>
        <taxon>Pseudomonadota</taxon>
        <taxon>Alphaproteobacteria</taxon>
        <taxon>Sphingomonadales</taxon>
        <taxon>Sphingomonadaceae</taxon>
        <taxon>Hephaestia</taxon>
    </lineage>
</organism>
<evidence type="ECO:0000256" key="2">
    <source>
        <dbReference type="SAM" id="Phobius"/>
    </source>
</evidence>
<evidence type="ECO:0000313" key="4">
    <source>
        <dbReference type="EMBL" id="RIA47051.1"/>
    </source>
</evidence>
<dbReference type="GO" id="GO:0042834">
    <property type="term" value="F:peptidoglycan binding"/>
    <property type="evidence" value="ECO:0007669"/>
    <property type="project" value="InterPro"/>
</dbReference>
<dbReference type="InterPro" id="IPR007730">
    <property type="entry name" value="SPOR-like_dom"/>
</dbReference>
<name>A0A397PMV0_9SPHN</name>
<accession>A0A397PMV0</accession>
<feature type="domain" description="SPOR" evidence="3">
    <location>
        <begin position="162"/>
        <end position="237"/>
    </location>
</feature>
<evidence type="ECO:0000256" key="1">
    <source>
        <dbReference type="SAM" id="MobiDB-lite"/>
    </source>
</evidence>
<feature type="compositionally biased region" description="Polar residues" evidence="1">
    <location>
        <begin position="89"/>
        <end position="100"/>
    </location>
</feature>
<keyword evidence="5" id="KW-1185">Reference proteome</keyword>
<dbReference type="Proteomes" id="UP000266568">
    <property type="component" value="Unassembled WGS sequence"/>
</dbReference>
<dbReference type="InterPro" id="IPR036680">
    <property type="entry name" value="SPOR-like_sf"/>
</dbReference>
<comment type="caution">
    <text evidence="4">The sequence shown here is derived from an EMBL/GenBank/DDBJ whole genome shotgun (WGS) entry which is preliminary data.</text>
</comment>
<keyword evidence="2" id="KW-0812">Transmembrane</keyword>
<dbReference type="AlphaFoldDB" id="A0A397PMV0"/>
<gene>
    <name evidence="4" type="ORF">DFR49_1616</name>
</gene>
<dbReference type="Gene3D" id="3.30.70.1070">
    <property type="entry name" value="Sporulation related repeat"/>
    <property type="match status" value="1"/>
</dbReference>
<evidence type="ECO:0000313" key="5">
    <source>
        <dbReference type="Proteomes" id="UP000266568"/>
    </source>
</evidence>
<evidence type="ECO:0000259" key="3">
    <source>
        <dbReference type="Pfam" id="PF05036"/>
    </source>
</evidence>
<dbReference type="Pfam" id="PF05036">
    <property type="entry name" value="SPOR"/>
    <property type="match status" value="1"/>
</dbReference>
<keyword evidence="2" id="KW-1133">Transmembrane helix</keyword>
<dbReference type="OrthoDB" id="7390714at2"/>